<dbReference type="InterPro" id="IPR033900">
    <property type="entry name" value="Gram_neg_porin_domain"/>
</dbReference>
<keyword evidence="14" id="KW-1185">Reference proteome</keyword>
<name>A0A3S2U2W9_9BURK</name>
<keyword evidence="3" id="KW-0813">Transport</keyword>
<dbReference type="AlphaFoldDB" id="A0A3S2U2W9"/>
<evidence type="ECO:0000256" key="11">
    <source>
        <dbReference type="SAM" id="SignalP"/>
    </source>
</evidence>
<proteinExistence type="predicted"/>
<evidence type="ECO:0000313" key="13">
    <source>
        <dbReference type="EMBL" id="RVT51481.1"/>
    </source>
</evidence>
<feature type="signal peptide" evidence="11">
    <location>
        <begin position="1"/>
        <end position="24"/>
    </location>
</feature>
<dbReference type="OrthoDB" id="8520696at2"/>
<evidence type="ECO:0000313" key="14">
    <source>
        <dbReference type="Proteomes" id="UP000288178"/>
    </source>
</evidence>
<sequence>MRSSTALTGTALALLAGLSTSASAQQVTLYGRVDLSIAQRANAADNTELRNGSGSRLGVRGSEDLGGGLRAVFGLEHRFDADTGAAGEPFWGGKSVVGLAGSFGTVTFGRDDNPAVKMVQEAADPWAGDTVAGNGNIYDGNVGSSRYSNTITWRASFGGLGLGAQIAEGDGLDDRPMNFAISYGSGPLYVALGLDNPGNADDQFTSVMARYTVAGVTLSALYGTGTDRNDRDVDAWLLALKTKVGGGELRASYGQRDNEGVADPFKQLGVGYHYPLSKLTTVYADLVNVKPVAAGREKTGWDLGIRHNF</sequence>
<evidence type="ECO:0000256" key="9">
    <source>
        <dbReference type="ARBA" id="ARBA00023136"/>
    </source>
</evidence>
<organism evidence="13 14">
    <name type="scientific">Rubrivivax albus</name>
    <dbReference type="NCBI Taxonomy" id="2499835"/>
    <lineage>
        <taxon>Bacteria</taxon>
        <taxon>Pseudomonadati</taxon>
        <taxon>Pseudomonadota</taxon>
        <taxon>Betaproteobacteria</taxon>
        <taxon>Burkholderiales</taxon>
        <taxon>Sphaerotilaceae</taxon>
        <taxon>Rubrivivax</taxon>
    </lineage>
</organism>
<evidence type="ECO:0000256" key="2">
    <source>
        <dbReference type="ARBA" id="ARBA00011233"/>
    </source>
</evidence>
<keyword evidence="10" id="KW-0998">Cell outer membrane</keyword>
<evidence type="ECO:0000256" key="6">
    <source>
        <dbReference type="ARBA" id="ARBA00022729"/>
    </source>
</evidence>
<dbReference type="EMBL" id="SACT01000003">
    <property type="protein sequence ID" value="RVT51481.1"/>
    <property type="molecule type" value="Genomic_DNA"/>
</dbReference>
<gene>
    <name evidence="13" type="ORF">ENE75_11700</name>
</gene>
<dbReference type="GO" id="GO:0009279">
    <property type="term" value="C:cell outer membrane"/>
    <property type="evidence" value="ECO:0007669"/>
    <property type="project" value="UniProtKB-SubCell"/>
</dbReference>
<keyword evidence="7" id="KW-0406">Ion transport</keyword>
<dbReference type="SUPFAM" id="SSF56935">
    <property type="entry name" value="Porins"/>
    <property type="match status" value="1"/>
</dbReference>
<feature type="chain" id="PRO_5018729611" evidence="11">
    <location>
        <begin position="25"/>
        <end position="309"/>
    </location>
</feature>
<comment type="caution">
    <text evidence="13">The sequence shown here is derived from an EMBL/GenBank/DDBJ whole genome shotgun (WGS) entry which is preliminary data.</text>
</comment>
<comment type="subunit">
    <text evidence="2">Homotrimer.</text>
</comment>
<dbReference type="InterPro" id="IPR050298">
    <property type="entry name" value="Gram-neg_bact_OMP"/>
</dbReference>
<evidence type="ECO:0000256" key="4">
    <source>
        <dbReference type="ARBA" id="ARBA00022452"/>
    </source>
</evidence>
<dbReference type="InterPro" id="IPR023614">
    <property type="entry name" value="Porin_dom_sf"/>
</dbReference>
<dbReference type="GO" id="GO:0046930">
    <property type="term" value="C:pore complex"/>
    <property type="evidence" value="ECO:0007669"/>
    <property type="project" value="UniProtKB-KW"/>
</dbReference>
<dbReference type="PRINTS" id="PR00184">
    <property type="entry name" value="NEISSPPORIN"/>
</dbReference>
<evidence type="ECO:0000256" key="10">
    <source>
        <dbReference type="ARBA" id="ARBA00023237"/>
    </source>
</evidence>
<evidence type="ECO:0000256" key="5">
    <source>
        <dbReference type="ARBA" id="ARBA00022692"/>
    </source>
</evidence>
<evidence type="ECO:0000256" key="3">
    <source>
        <dbReference type="ARBA" id="ARBA00022448"/>
    </source>
</evidence>
<dbReference type="Proteomes" id="UP000288178">
    <property type="component" value="Unassembled WGS sequence"/>
</dbReference>
<dbReference type="GO" id="GO:0015288">
    <property type="term" value="F:porin activity"/>
    <property type="evidence" value="ECO:0007669"/>
    <property type="project" value="UniProtKB-KW"/>
</dbReference>
<keyword evidence="9" id="KW-0472">Membrane</keyword>
<evidence type="ECO:0000256" key="1">
    <source>
        <dbReference type="ARBA" id="ARBA00004571"/>
    </source>
</evidence>
<keyword evidence="5" id="KW-0812">Transmembrane</keyword>
<protein>
    <submittedName>
        <fullName evidence="13">Porin</fullName>
    </submittedName>
</protein>
<dbReference type="CDD" id="cd00342">
    <property type="entry name" value="gram_neg_porins"/>
    <property type="match status" value="1"/>
</dbReference>
<evidence type="ECO:0000256" key="8">
    <source>
        <dbReference type="ARBA" id="ARBA00023114"/>
    </source>
</evidence>
<dbReference type="GO" id="GO:0006811">
    <property type="term" value="P:monoatomic ion transport"/>
    <property type="evidence" value="ECO:0007669"/>
    <property type="project" value="UniProtKB-KW"/>
</dbReference>
<dbReference type="PANTHER" id="PTHR34501">
    <property type="entry name" value="PROTEIN YDDL-RELATED"/>
    <property type="match status" value="1"/>
</dbReference>
<keyword evidence="4" id="KW-1134">Transmembrane beta strand</keyword>
<evidence type="ECO:0000256" key="7">
    <source>
        <dbReference type="ARBA" id="ARBA00023065"/>
    </source>
</evidence>
<comment type="subcellular location">
    <subcellularLocation>
        <location evidence="1">Cell outer membrane</location>
        <topology evidence="1">Multi-pass membrane protein</topology>
    </subcellularLocation>
</comment>
<keyword evidence="8" id="KW-0626">Porin</keyword>
<reference evidence="13 14" key="1">
    <citation type="submission" date="2019-01" db="EMBL/GenBank/DDBJ databases">
        <authorList>
            <person name="Chen W.-M."/>
        </authorList>
    </citation>
    <scope>NUCLEOTIDE SEQUENCE [LARGE SCALE GENOMIC DNA]</scope>
    <source>
        <strain evidence="13 14">ICH-3</strain>
    </source>
</reference>
<dbReference type="Pfam" id="PF13609">
    <property type="entry name" value="Porin_4"/>
    <property type="match status" value="1"/>
</dbReference>
<keyword evidence="6 11" id="KW-0732">Signal</keyword>
<accession>A0A3S2U2W9</accession>
<evidence type="ECO:0000259" key="12">
    <source>
        <dbReference type="Pfam" id="PF13609"/>
    </source>
</evidence>
<dbReference type="RefSeq" id="WP_128198482.1">
    <property type="nucleotide sequence ID" value="NZ_SACT01000003.1"/>
</dbReference>
<dbReference type="Gene3D" id="2.40.160.10">
    <property type="entry name" value="Porin"/>
    <property type="match status" value="1"/>
</dbReference>
<dbReference type="InterPro" id="IPR002299">
    <property type="entry name" value="Porin_Neis"/>
</dbReference>
<dbReference type="PANTHER" id="PTHR34501:SF9">
    <property type="entry name" value="MAJOR OUTER MEMBRANE PROTEIN P.IA"/>
    <property type="match status" value="1"/>
</dbReference>
<feature type="domain" description="Porin" evidence="12">
    <location>
        <begin position="11"/>
        <end position="287"/>
    </location>
</feature>